<dbReference type="EMBL" id="JBHUGZ010000007">
    <property type="protein sequence ID" value="MFD1983126.1"/>
    <property type="molecule type" value="Genomic_DNA"/>
</dbReference>
<feature type="transmembrane region" description="Helical" evidence="1">
    <location>
        <begin position="270"/>
        <end position="292"/>
    </location>
</feature>
<organism evidence="2 3">
    <name type="scientific">Mesorhizobium newzealandense</name>
    <dbReference type="NCBI Taxonomy" id="1300302"/>
    <lineage>
        <taxon>Bacteria</taxon>
        <taxon>Pseudomonadati</taxon>
        <taxon>Pseudomonadota</taxon>
        <taxon>Alphaproteobacteria</taxon>
        <taxon>Hyphomicrobiales</taxon>
        <taxon>Phyllobacteriaceae</taxon>
        <taxon>Mesorhizobium</taxon>
    </lineage>
</organism>
<feature type="transmembrane region" description="Helical" evidence="1">
    <location>
        <begin position="20"/>
        <end position="39"/>
    </location>
</feature>
<reference evidence="3" key="1">
    <citation type="journal article" date="2019" name="Int. J. Syst. Evol. Microbiol.">
        <title>The Global Catalogue of Microorganisms (GCM) 10K type strain sequencing project: providing services to taxonomists for standard genome sequencing and annotation.</title>
        <authorList>
            <consortium name="The Broad Institute Genomics Platform"/>
            <consortium name="The Broad Institute Genome Sequencing Center for Infectious Disease"/>
            <person name="Wu L."/>
            <person name="Ma J."/>
        </authorList>
    </citation>
    <scope>NUCLEOTIDE SEQUENCE [LARGE SCALE GENOMIC DNA]</scope>
    <source>
        <strain evidence="3">CGMCC 1.16225</strain>
    </source>
</reference>
<evidence type="ECO:0000313" key="3">
    <source>
        <dbReference type="Proteomes" id="UP001597405"/>
    </source>
</evidence>
<keyword evidence="1" id="KW-0472">Membrane</keyword>
<feature type="transmembrane region" description="Helical" evidence="1">
    <location>
        <begin position="153"/>
        <end position="175"/>
    </location>
</feature>
<evidence type="ECO:0000256" key="1">
    <source>
        <dbReference type="SAM" id="Phobius"/>
    </source>
</evidence>
<sequence>MTDLSQTSADPRAGRPRSAYLLWVALPLVVLGLAIAWLVSSDPLSSFRNGAPPVENLTFERTILGADGIRVLVRGGGSEAMTVAQVQVDDAFWQFTQDPPGPIARGATAWISLPYPWVLGEAHAINVVTSTGTTFGHEIAVAVPTPTRDSLSFAAQAVLGAFVGILPVAIGLMFYPALRGVGRGGMDFLLSLTVGLLAFLFVDALEDAFELAGEAAALFQGPTMVVLAAAASFLLLMAAGRRSGTPTGLALATFIALGIGLHNLGEGLAIGAAFASGAAGLGTFLVLGFTLHNITEGIGIAAPILKQRPSLRTFAGLTLLAGGPAVVGLWIGSLAYAPQWSALALAVGAGAILQVIVELVSMQFRQRGDGTRALLAPSAMAGLAAGVGFMYLTAMLVKI</sequence>
<protein>
    <submittedName>
        <fullName evidence="2">ZIP family metal transporter</fullName>
    </submittedName>
</protein>
<dbReference type="Proteomes" id="UP001597405">
    <property type="component" value="Unassembled WGS sequence"/>
</dbReference>
<gene>
    <name evidence="2" type="ORF">ACFSOZ_10630</name>
</gene>
<feature type="transmembrane region" description="Helical" evidence="1">
    <location>
        <begin position="248"/>
        <end position="264"/>
    </location>
</feature>
<accession>A0ABW4UAD5</accession>
<feature type="transmembrane region" description="Helical" evidence="1">
    <location>
        <begin position="313"/>
        <end position="336"/>
    </location>
</feature>
<evidence type="ECO:0000313" key="2">
    <source>
        <dbReference type="EMBL" id="MFD1983126.1"/>
    </source>
</evidence>
<feature type="transmembrane region" description="Helical" evidence="1">
    <location>
        <begin position="373"/>
        <end position="397"/>
    </location>
</feature>
<comment type="caution">
    <text evidence="2">The sequence shown here is derived from an EMBL/GenBank/DDBJ whole genome shotgun (WGS) entry which is preliminary data.</text>
</comment>
<keyword evidence="1" id="KW-1133">Transmembrane helix</keyword>
<name>A0ABW4UAD5_9HYPH</name>
<feature type="transmembrane region" description="Helical" evidence="1">
    <location>
        <begin position="217"/>
        <end position="236"/>
    </location>
</feature>
<keyword evidence="1" id="KW-0812">Transmembrane</keyword>
<feature type="transmembrane region" description="Helical" evidence="1">
    <location>
        <begin position="342"/>
        <end position="361"/>
    </location>
</feature>
<proteinExistence type="predicted"/>
<dbReference type="RefSeq" id="WP_379097022.1">
    <property type="nucleotide sequence ID" value="NZ_JBHUGZ010000007.1"/>
</dbReference>
<keyword evidence="3" id="KW-1185">Reference proteome</keyword>
<feature type="transmembrane region" description="Helical" evidence="1">
    <location>
        <begin position="187"/>
        <end position="205"/>
    </location>
</feature>